<keyword evidence="6" id="KW-1003">Cell membrane</keyword>
<dbReference type="AlphaFoldDB" id="A0A480ARJ0"/>
<comment type="subcellular location">
    <subcellularLocation>
        <location evidence="2">Cell inner membrane</location>
        <topology evidence="2">Single-pass type II membrane protein</topology>
    </subcellularLocation>
    <subcellularLocation>
        <location evidence="12">Cell membrane</location>
        <topology evidence="12">Single-pass type II membrane protein</topology>
    </subcellularLocation>
</comment>
<keyword evidence="9 12" id="KW-0653">Protein transport</keyword>
<gene>
    <name evidence="14" type="primary">exbD2_2</name>
    <name evidence="14" type="ORF">AQPW35_19980</name>
</gene>
<keyword evidence="8 12" id="KW-0812">Transmembrane</keyword>
<dbReference type="InterPro" id="IPR003400">
    <property type="entry name" value="ExbD"/>
</dbReference>
<keyword evidence="11 13" id="KW-0472">Membrane</keyword>
<feature type="transmembrane region" description="Helical" evidence="13">
    <location>
        <begin position="21"/>
        <end position="40"/>
    </location>
</feature>
<dbReference type="GO" id="GO:0005886">
    <property type="term" value="C:plasma membrane"/>
    <property type="evidence" value="ECO:0007669"/>
    <property type="project" value="UniProtKB-SubCell"/>
</dbReference>
<evidence type="ECO:0000256" key="9">
    <source>
        <dbReference type="ARBA" id="ARBA00022927"/>
    </source>
</evidence>
<evidence type="ECO:0000256" key="4">
    <source>
        <dbReference type="ARBA" id="ARBA00011471"/>
    </source>
</evidence>
<accession>A0A480ARJ0</accession>
<keyword evidence="10 13" id="KW-1133">Transmembrane helix</keyword>
<dbReference type="Proteomes" id="UP000301751">
    <property type="component" value="Unassembled WGS sequence"/>
</dbReference>
<reference evidence="15" key="1">
    <citation type="submission" date="2019-03" db="EMBL/GenBank/DDBJ databases">
        <title>Aquabacterium pictum sp.nov., the first bacteriochlorophyll a-containing freshwater bacterium in the genus Aquabacterium of the class Betaproteobacteria.</title>
        <authorList>
            <person name="Hirose S."/>
            <person name="Tank M."/>
            <person name="Hara E."/>
            <person name="Tamaki H."/>
            <person name="Takaichi S."/>
            <person name="Haruta S."/>
            <person name="Hanada S."/>
        </authorList>
    </citation>
    <scope>NUCLEOTIDE SEQUENCE [LARGE SCALE GENOMIC DNA]</scope>
    <source>
        <strain evidence="15">W35</strain>
    </source>
</reference>
<evidence type="ECO:0000256" key="10">
    <source>
        <dbReference type="ARBA" id="ARBA00022989"/>
    </source>
</evidence>
<dbReference type="Pfam" id="PF02472">
    <property type="entry name" value="ExbD"/>
    <property type="match status" value="1"/>
</dbReference>
<keyword evidence="7" id="KW-0997">Cell inner membrane</keyword>
<name>A0A480ARJ0_9BURK</name>
<dbReference type="RefSeq" id="WP_137732673.1">
    <property type="nucleotide sequence ID" value="NZ_BJCL01000004.1"/>
</dbReference>
<comment type="caution">
    <text evidence="14">The sequence shown here is derived from an EMBL/GenBank/DDBJ whole genome shotgun (WGS) entry which is preliminary data.</text>
</comment>
<evidence type="ECO:0000256" key="7">
    <source>
        <dbReference type="ARBA" id="ARBA00022519"/>
    </source>
</evidence>
<proteinExistence type="inferred from homology"/>
<evidence type="ECO:0000313" key="14">
    <source>
        <dbReference type="EMBL" id="GCL62917.1"/>
    </source>
</evidence>
<dbReference type="Gene3D" id="3.30.420.270">
    <property type="match status" value="1"/>
</dbReference>
<evidence type="ECO:0000313" key="15">
    <source>
        <dbReference type="Proteomes" id="UP000301751"/>
    </source>
</evidence>
<comment type="subunit">
    <text evidence="4">The accessory proteins ExbB and ExbD seem to form a complex with TonB.</text>
</comment>
<dbReference type="EMBL" id="BJCL01000004">
    <property type="protein sequence ID" value="GCL62917.1"/>
    <property type="molecule type" value="Genomic_DNA"/>
</dbReference>
<evidence type="ECO:0000256" key="8">
    <source>
        <dbReference type="ARBA" id="ARBA00022692"/>
    </source>
</evidence>
<dbReference type="PANTHER" id="PTHR30558">
    <property type="entry name" value="EXBD MEMBRANE COMPONENT OF PMF-DRIVEN MACROMOLECULE IMPORT SYSTEM"/>
    <property type="match status" value="1"/>
</dbReference>
<sequence length="133" mass="14168">MQLNTDAQPYDSINVTPMLDLAYVLLVVFILMTTASVQGLKINLPLPSNKPSTEKHELKIVQVMPGGALLVNGAPVTLAQLESQLQADRARDPKLTVAIKGDARAQYAAVVSVIDLCNALAIDMALVTSRIGS</sequence>
<evidence type="ECO:0000256" key="11">
    <source>
        <dbReference type="ARBA" id="ARBA00023136"/>
    </source>
</evidence>
<dbReference type="PANTHER" id="PTHR30558:SF12">
    <property type="entry name" value="BIOPOLYMER TRANSPORT PROTEIN EXBD"/>
    <property type="match status" value="1"/>
</dbReference>
<keyword evidence="5 12" id="KW-0813">Transport</keyword>
<evidence type="ECO:0000256" key="2">
    <source>
        <dbReference type="ARBA" id="ARBA00004249"/>
    </source>
</evidence>
<protein>
    <submittedName>
        <fullName evidence="14">Transporter ExbD</fullName>
    </submittedName>
</protein>
<organism evidence="14 15">
    <name type="scientific">Pseudaquabacterium pictum</name>
    <dbReference type="NCBI Taxonomy" id="2315236"/>
    <lineage>
        <taxon>Bacteria</taxon>
        <taxon>Pseudomonadati</taxon>
        <taxon>Pseudomonadota</taxon>
        <taxon>Betaproteobacteria</taxon>
        <taxon>Burkholderiales</taxon>
        <taxon>Sphaerotilaceae</taxon>
        <taxon>Pseudaquabacterium</taxon>
    </lineage>
</organism>
<comment type="similarity">
    <text evidence="3 12">Belongs to the ExbD/TolR family.</text>
</comment>
<dbReference type="OrthoDB" id="195377at2"/>
<evidence type="ECO:0000256" key="12">
    <source>
        <dbReference type="RuleBase" id="RU003879"/>
    </source>
</evidence>
<evidence type="ECO:0000256" key="1">
    <source>
        <dbReference type="ARBA" id="ARBA00003540"/>
    </source>
</evidence>
<evidence type="ECO:0000256" key="3">
    <source>
        <dbReference type="ARBA" id="ARBA00005811"/>
    </source>
</evidence>
<comment type="function">
    <text evidence="1">Involved in the TonB-dependent energy-dependent transport of various receptor-bound substrates.</text>
</comment>
<dbReference type="GO" id="GO:0015031">
    <property type="term" value="P:protein transport"/>
    <property type="evidence" value="ECO:0007669"/>
    <property type="project" value="UniProtKB-KW"/>
</dbReference>
<evidence type="ECO:0000256" key="5">
    <source>
        <dbReference type="ARBA" id="ARBA00022448"/>
    </source>
</evidence>
<keyword evidence="15" id="KW-1185">Reference proteome</keyword>
<dbReference type="GO" id="GO:0022857">
    <property type="term" value="F:transmembrane transporter activity"/>
    <property type="evidence" value="ECO:0007669"/>
    <property type="project" value="InterPro"/>
</dbReference>
<evidence type="ECO:0000256" key="6">
    <source>
        <dbReference type="ARBA" id="ARBA00022475"/>
    </source>
</evidence>
<evidence type="ECO:0000256" key="13">
    <source>
        <dbReference type="SAM" id="Phobius"/>
    </source>
</evidence>